<dbReference type="RefSeq" id="XP_052945890.1">
    <property type="nucleotide sequence ID" value="XM_053087273.1"/>
</dbReference>
<evidence type="ECO:0000313" key="1">
    <source>
        <dbReference type="EMBL" id="KAI9636113.1"/>
    </source>
</evidence>
<comment type="caution">
    <text evidence="1">The sequence shown here is derived from an EMBL/GenBank/DDBJ whole genome shotgun (WGS) entry which is preliminary data.</text>
</comment>
<protein>
    <submittedName>
        <fullName evidence="1">ER to Golgi transport-related protein</fullName>
    </submittedName>
</protein>
<dbReference type="Pfam" id="PF04628">
    <property type="entry name" value="Sedlin_N"/>
    <property type="match status" value="1"/>
</dbReference>
<dbReference type="SUPFAM" id="SSF64356">
    <property type="entry name" value="SNARE-like"/>
    <property type="match status" value="1"/>
</dbReference>
<sequence>MSFYLAIVSPLDSPLFELSLPSPSRLNPSQTPTSGHSSIPVASSSAAGFPTWSSFTGAGGEGSTTGGAAGPAGGAGMADRALMQMIAFKSLDGVEEVQESTGSLYLRNVDKHNEWTVSAYLAMGVKFILVHDQKNDDGIRMFFNELWELWVKILLNPFHTVNTPVRSSAFENRVRGAAKRYL</sequence>
<dbReference type="Proteomes" id="UP001164286">
    <property type="component" value="Unassembled WGS sequence"/>
</dbReference>
<gene>
    <name evidence="1" type="ORF">MKK02DRAFT_26918</name>
</gene>
<dbReference type="InterPro" id="IPR006722">
    <property type="entry name" value="Sedlin"/>
</dbReference>
<dbReference type="CDD" id="cd14825">
    <property type="entry name" value="TRAPPC2_sedlin"/>
    <property type="match status" value="1"/>
</dbReference>
<reference evidence="1" key="1">
    <citation type="journal article" date="2022" name="G3 (Bethesda)">
        <title>High quality genome of the basidiomycete yeast Dioszegia hungarica PDD-24b-2 isolated from cloud water.</title>
        <authorList>
            <person name="Jarrige D."/>
            <person name="Haridas S."/>
            <person name="Bleykasten-Grosshans C."/>
            <person name="Joly M."/>
            <person name="Nadalig T."/>
            <person name="Sancelme M."/>
            <person name="Vuilleumier S."/>
            <person name="Grigoriev I.V."/>
            <person name="Amato P."/>
            <person name="Bringel F."/>
        </authorList>
    </citation>
    <scope>NUCLEOTIDE SEQUENCE</scope>
    <source>
        <strain evidence="1">PDD-24b-2</strain>
    </source>
</reference>
<dbReference type="Gene3D" id="3.30.450.70">
    <property type="match status" value="1"/>
</dbReference>
<accession>A0AA38H8C9</accession>
<proteinExistence type="predicted"/>
<dbReference type="GO" id="GO:0006888">
    <property type="term" value="P:endoplasmic reticulum to Golgi vesicle-mediated transport"/>
    <property type="evidence" value="ECO:0007669"/>
    <property type="project" value="InterPro"/>
</dbReference>
<organism evidence="1 2">
    <name type="scientific">Dioszegia hungarica</name>
    <dbReference type="NCBI Taxonomy" id="4972"/>
    <lineage>
        <taxon>Eukaryota</taxon>
        <taxon>Fungi</taxon>
        <taxon>Dikarya</taxon>
        <taxon>Basidiomycota</taxon>
        <taxon>Agaricomycotina</taxon>
        <taxon>Tremellomycetes</taxon>
        <taxon>Tremellales</taxon>
        <taxon>Bulleribasidiaceae</taxon>
        <taxon>Dioszegia</taxon>
    </lineage>
</organism>
<dbReference type="EMBL" id="JAKWFO010000005">
    <property type="protein sequence ID" value="KAI9636113.1"/>
    <property type="molecule type" value="Genomic_DNA"/>
</dbReference>
<dbReference type="GeneID" id="77726474"/>
<dbReference type="GO" id="GO:0005737">
    <property type="term" value="C:cytoplasm"/>
    <property type="evidence" value="ECO:0007669"/>
    <property type="project" value="GOC"/>
</dbReference>
<keyword evidence="2" id="KW-1185">Reference proteome</keyword>
<dbReference type="PANTHER" id="PTHR12403">
    <property type="entry name" value="TRAFFICKING PROTEIN PARTICLE COMPLEX SUBUNIT 2"/>
    <property type="match status" value="1"/>
</dbReference>
<name>A0AA38H8C9_9TREE</name>
<dbReference type="AlphaFoldDB" id="A0AA38H8C9"/>
<evidence type="ECO:0000313" key="2">
    <source>
        <dbReference type="Proteomes" id="UP001164286"/>
    </source>
</evidence>
<dbReference type="InterPro" id="IPR011012">
    <property type="entry name" value="Longin-like_dom_sf"/>
</dbReference>